<dbReference type="InterPro" id="IPR003785">
    <property type="entry name" value="Creatininase/forma_Hydrolase"/>
</dbReference>
<name>A0ABQ0QJN9_9PROT</name>
<evidence type="ECO:0000313" key="7">
    <source>
        <dbReference type="EMBL" id="GBR47214.1"/>
    </source>
</evidence>
<proteinExistence type="inferred from homology"/>
<evidence type="ECO:0000256" key="1">
    <source>
        <dbReference type="ARBA" id="ARBA00001947"/>
    </source>
</evidence>
<gene>
    <name evidence="7" type="ORF">AA106556_1374</name>
</gene>
<keyword evidence="4" id="KW-0862">Zinc</keyword>
<keyword evidence="8" id="KW-1185">Reference proteome</keyword>
<accession>A0ABQ0QJN9</accession>
<comment type="similarity">
    <text evidence="5">Belongs to the creatininase superfamily.</text>
</comment>
<evidence type="ECO:0000256" key="3">
    <source>
        <dbReference type="ARBA" id="ARBA00022801"/>
    </source>
</evidence>
<evidence type="ECO:0000256" key="2">
    <source>
        <dbReference type="ARBA" id="ARBA00022723"/>
    </source>
</evidence>
<keyword evidence="3" id="KW-0378">Hydrolase</keyword>
<organism evidence="7 8">
    <name type="scientific">Neokomagataea tanensis NBRC 106556</name>
    <dbReference type="NCBI Taxonomy" id="1223519"/>
    <lineage>
        <taxon>Bacteria</taxon>
        <taxon>Pseudomonadati</taxon>
        <taxon>Pseudomonadota</taxon>
        <taxon>Alphaproteobacteria</taxon>
        <taxon>Acetobacterales</taxon>
        <taxon>Acetobacteraceae</taxon>
        <taxon>Neokomagataea</taxon>
    </lineage>
</organism>
<dbReference type="EMBL" id="BAQB01000020">
    <property type="protein sequence ID" value="GBR47214.1"/>
    <property type="molecule type" value="Genomic_DNA"/>
</dbReference>
<dbReference type="SUPFAM" id="SSF102215">
    <property type="entry name" value="Creatininase"/>
    <property type="match status" value="1"/>
</dbReference>
<feature type="chain" id="PRO_5045549913" evidence="6">
    <location>
        <begin position="20"/>
        <end position="282"/>
    </location>
</feature>
<feature type="signal peptide" evidence="6">
    <location>
        <begin position="1"/>
        <end position="19"/>
    </location>
</feature>
<protein>
    <submittedName>
        <fullName evidence="7">Creatininase</fullName>
    </submittedName>
</protein>
<sequence length="282" mass="29570">MRLWRPLSRLALCIGTSFAALTGQLAPAHAAESCTGLAQHVELSCQSWTDINAQLQAGTRTIIIPIGGTEQSGPFIGVGKHNVRALALADIVANTVGQTLVAPVIAYVPEGSTTPRTSHMRFPGTISVPPTVFTGLLQGAAESFRVQGFHNIIFLGDHGGYQSLMTETAQTLNKRWKGTAYALAATSYYEAVPNAFADALRAKGYGADVGKHAELSDTSLMLAVDPSLVHSDALRHASKPTTADGVYGGDPRPATAALGQIGTSLQIQAGVAAIQSFKEKHP</sequence>
<reference evidence="7" key="1">
    <citation type="submission" date="2013-04" db="EMBL/GenBank/DDBJ databases">
        <title>The genome sequencing project of 58 acetic acid bacteria.</title>
        <authorList>
            <person name="Okamoto-Kainuma A."/>
            <person name="Ishikawa M."/>
            <person name="Umino S."/>
            <person name="Koizumi Y."/>
            <person name="Shiwa Y."/>
            <person name="Yoshikawa H."/>
            <person name="Matsutani M."/>
            <person name="Matsushita K."/>
        </authorList>
    </citation>
    <scope>NUCLEOTIDE SEQUENCE</scope>
    <source>
        <strain evidence="7">NBRC 106556</strain>
    </source>
</reference>
<evidence type="ECO:0000256" key="5">
    <source>
        <dbReference type="ARBA" id="ARBA00024029"/>
    </source>
</evidence>
<dbReference type="RefSeq" id="WP_068172726.1">
    <property type="nucleotide sequence ID" value="NZ_BAQB01000020.1"/>
</dbReference>
<dbReference type="Proteomes" id="UP001062443">
    <property type="component" value="Unassembled WGS sequence"/>
</dbReference>
<comment type="cofactor">
    <cofactor evidence="1">
        <name>Zn(2+)</name>
        <dbReference type="ChEBI" id="CHEBI:29105"/>
    </cofactor>
</comment>
<keyword evidence="2" id="KW-0479">Metal-binding</keyword>
<dbReference type="Pfam" id="PF02633">
    <property type="entry name" value="Creatininase"/>
    <property type="match status" value="1"/>
</dbReference>
<evidence type="ECO:0000313" key="8">
    <source>
        <dbReference type="Proteomes" id="UP001062443"/>
    </source>
</evidence>
<dbReference type="InterPro" id="IPR024087">
    <property type="entry name" value="Creatininase-like_sf"/>
</dbReference>
<keyword evidence="6" id="KW-0732">Signal</keyword>
<comment type="caution">
    <text evidence="7">The sequence shown here is derived from an EMBL/GenBank/DDBJ whole genome shotgun (WGS) entry which is preliminary data.</text>
</comment>
<dbReference type="PANTHER" id="PTHR35005">
    <property type="entry name" value="3-DEHYDRO-SCYLLO-INOSOSE HYDROLASE"/>
    <property type="match status" value="1"/>
</dbReference>
<evidence type="ECO:0000256" key="4">
    <source>
        <dbReference type="ARBA" id="ARBA00022833"/>
    </source>
</evidence>
<dbReference type="PANTHER" id="PTHR35005:SF1">
    <property type="entry name" value="2-AMINO-5-FORMYLAMINO-6-RIBOSYLAMINOPYRIMIDIN-4(3H)-ONE 5'-MONOPHOSPHATE DEFORMYLASE"/>
    <property type="match status" value="1"/>
</dbReference>
<dbReference type="Gene3D" id="3.40.50.10310">
    <property type="entry name" value="Creatininase"/>
    <property type="match status" value="1"/>
</dbReference>
<evidence type="ECO:0000256" key="6">
    <source>
        <dbReference type="SAM" id="SignalP"/>
    </source>
</evidence>